<proteinExistence type="predicted"/>
<keyword evidence="4" id="KW-1185">Reference proteome</keyword>
<evidence type="ECO:0000313" key="3">
    <source>
        <dbReference type="EMBL" id="CAA7058901.1"/>
    </source>
</evidence>
<evidence type="ECO:0000313" key="4">
    <source>
        <dbReference type="Proteomes" id="UP000467841"/>
    </source>
</evidence>
<name>A0A6D2LGA1_9BRAS</name>
<dbReference type="EMBL" id="CACVBM020001740">
    <property type="protein sequence ID" value="CAA7058901.1"/>
    <property type="molecule type" value="Genomic_DNA"/>
</dbReference>
<gene>
    <name evidence="3" type="ORF">MERR_LOCUS46137</name>
</gene>
<dbReference type="Pfam" id="PF14365">
    <property type="entry name" value="Neprosin_AP"/>
    <property type="match status" value="1"/>
</dbReference>
<protein>
    <recommendedName>
        <fullName evidence="2">Neprosin activation peptide domain-containing protein</fullName>
    </recommendedName>
</protein>
<comment type="caution">
    <text evidence="3">The sequence shown here is derived from an EMBL/GenBank/DDBJ whole genome shotgun (WGS) entry which is preliminary data.</text>
</comment>
<dbReference type="PANTHER" id="PTHR31589:SF110">
    <property type="entry name" value="PROTEIN, PUTATIVE (DUF239)-RELATED"/>
    <property type="match status" value="1"/>
</dbReference>
<sequence>MNGPKAMEGSAEEEKFSDLREEEIQRQLKQLIKTPVKTFHLPNGDIIDCIRLTDQPAFDNPLLKGHKIQMRPSSFPFGAPNEAQSSQQSYSRDGVEHSLGQIDCPKCPKFTVPIIRTTREGIIRRANGIKKAFPPTID</sequence>
<reference evidence="3" key="1">
    <citation type="submission" date="2020-01" db="EMBL/GenBank/DDBJ databases">
        <authorList>
            <person name="Mishra B."/>
        </authorList>
    </citation>
    <scope>NUCLEOTIDE SEQUENCE [LARGE SCALE GENOMIC DNA]</scope>
</reference>
<feature type="compositionally biased region" description="Polar residues" evidence="1">
    <location>
        <begin position="82"/>
        <end position="91"/>
    </location>
</feature>
<feature type="domain" description="Neprosin activation peptide" evidence="2">
    <location>
        <begin position="39"/>
        <end position="125"/>
    </location>
</feature>
<evidence type="ECO:0000259" key="2">
    <source>
        <dbReference type="Pfam" id="PF14365"/>
    </source>
</evidence>
<dbReference type="PANTHER" id="PTHR31589">
    <property type="entry name" value="PROTEIN, PUTATIVE (DUF239)-RELATED-RELATED"/>
    <property type="match status" value="1"/>
</dbReference>
<dbReference type="OrthoDB" id="1110447at2759"/>
<dbReference type="InterPro" id="IPR025521">
    <property type="entry name" value="Neprosin_propep"/>
</dbReference>
<dbReference type="InterPro" id="IPR053168">
    <property type="entry name" value="Glutamic_endopeptidase"/>
</dbReference>
<feature type="region of interest" description="Disordered" evidence="1">
    <location>
        <begin position="71"/>
        <end position="98"/>
    </location>
</feature>
<dbReference type="AlphaFoldDB" id="A0A6D2LGA1"/>
<accession>A0A6D2LGA1</accession>
<dbReference type="Proteomes" id="UP000467841">
    <property type="component" value="Unassembled WGS sequence"/>
</dbReference>
<evidence type="ECO:0000256" key="1">
    <source>
        <dbReference type="SAM" id="MobiDB-lite"/>
    </source>
</evidence>
<organism evidence="3 4">
    <name type="scientific">Microthlaspi erraticum</name>
    <dbReference type="NCBI Taxonomy" id="1685480"/>
    <lineage>
        <taxon>Eukaryota</taxon>
        <taxon>Viridiplantae</taxon>
        <taxon>Streptophyta</taxon>
        <taxon>Embryophyta</taxon>
        <taxon>Tracheophyta</taxon>
        <taxon>Spermatophyta</taxon>
        <taxon>Magnoliopsida</taxon>
        <taxon>eudicotyledons</taxon>
        <taxon>Gunneridae</taxon>
        <taxon>Pentapetalae</taxon>
        <taxon>rosids</taxon>
        <taxon>malvids</taxon>
        <taxon>Brassicales</taxon>
        <taxon>Brassicaceae</taxon>
        <taxon>Coluteocarpeae</taxon>
        <taxon>Microthlaspi</taxon>
    </lineage>
</organism>